<organism evidence="1 2">
    <name type="scientific">Bacillus salipaludis</name>
    <dbReference type="NCBI Taxonomy" id="2547811"/>
    <lineage>
        <taxon>Bacteria</taxon>
        <taxon>Bacillati</taxon>
        <taxon>Bacillota</taxon>
        <taxon>Bacilli</taxon>
        <taxon>Bacillales</taxon>
        <taxon>Bacillaceae</taxon>
        <taxon>Bacillus</taxon>
    </lineage>
</organism>
<comment type="caution">
    <text evidence="1">The sequence shown here is derived from an EMBL/GenBank/DDBJ whole genome shotgun (WGS) entry which is preliminary data.</text>
</comment>
<dbReference type="RefSeq" id="WP_406579200.1">
    <property type="nucleotide sequence ID" value="NZ_JBJHQH010000002.1"/>
</dbReference>
<gene>
    <name evidence="1" type="ORF">ACJEBI_03280</name>
</gene>
<dbReference type="InterPro" id="IPR050275">
    <property type="entry name" value="PGM_Phosphatase"/>
</dbReference>
<dbReference type="EMBL" id="JBJHQH010000002">
    <property type="protein sequence ID" value="MFK9090509.1"/>
    <property type="molecule type" value="Genomic_DNA"/>
</dbReference>
<name>A0ABW8RDJ9_9BACI</name>
<protein>
    <submittedName>
        <fullName evidence="1">Histidine phosphatase family protein</fullName>
    </submittedName>
</protein>
<dbReference type="PANTHER" id="PTHR48100">
    <property type="entry name" value="BROAD-SPECIFICITY PHOSPHATASE YOR283W-RELATED"/>
    <property type="match status" value="1"/>
</dbReference>
<dbReference type="InterPro" id="IPR013078">
    <property type="entry name" value="His_Pase_superF_clade-1"/>
</dbReference>
<evidence type="ECO:0000313" key="1">
    <source>
        <dbReference type="EMBL" id="MFK9090509.1"/>
    </source>
</evidence>
<dbReference type="Gene3D" id="3.40.50.1240">
    <property type="entry name" value="Phosphoglycerate mutase-like"/>
    <property type="match status" value="1"/>
</dbReference>
<dbReference type="Proteomes" id="UP001623041">
    <property type="component" value="Unassembled WGS sequence"/>
</dbReference>
<reference evidence="1 2" key="1">
    <citation type="submission" date="2024-11" db="EMBL/GenBank/DDBJ databases">
        <authorList>
            <person name="Lucas J.A."/>
        </authorList>
    </citation>
    <scope>NUCLEOTIDE SEQUENCE [LARGE SCALE GENOMIC DNA]</scope>
    <source>
        <strain evidence="1 2">Z 5.4</strain>
    </source>
</reference>
<dbReference type="SUPFAM" id="SSF53254">
    <property type="entry name" value="Phosphoglycerate mutase-like"/>
    <property type="match status" value="1"/>
</dbReference>
<sequence>MVIALFRHGVTEENKRKAYLGWNDSPLLAESRKMSPLKRYESYFSSDLQRCLSTSNLFFPHQKPIIIEAFREMNFGEWEGQTYEDLKENERYRQWLSDPLSVFPPKGESFHEFTRRVQAGWNKMIHIILSQTLKSGAVITHGGVIRYLLTRYAPEEKDFWSFQAQHDQGFELIFTREALKGDRRCTSLLEVPLMANEHG</sequence>
<evidence type="ECO:0000313" key="2">
    <source>
        <dbReference type="Proteomes" id="UP001623041"/>
    </source>
</evidence>
<proteinExistence type="predicted"/>
<keyword evidence="2" id="KW-1185">Reference proteome</keyword>
<accession>A0ABW8RDJ9</accession>
<dbReference type="CDD" id="cd07067">
    <property type="entry name" value="HP_PGM_like"/>
    <property type="match status" value="1"/>
</dbReference>
<dbReference type="SMART" id="SM00855">
    <property type="entry name" value="PGAM"/>
    <property type="match status" value="1"/>
</dbReference>
<dbReference type="InterPro" id="IPR029033">
    <property type="entry name" value="His_PPase_superfam"/>
</dbReference>
<dbReference type="Pfam" id="PF00300">
    <property type="entry name" value="His_Phos_1"/>
    <property type="match status" value="1"/>
</dbReference>
<dbReference type="PANTHER" id="PTHR48100:SF59">
    <property type="entry name" value="ADENOSYLCOBALAMIN_ALPHA-RIBAZOLE PHOSPHATASE"/>
    <property type="match status" value="1"/>
</dbReference>